<dbReference type="InterPro" id="IPR000073">
    <property type="entry name" value="AB_hydrolase_1"/>
</dbReference>
<organism evidence="2 3">
    <name type="scientific">Hoeflea marina</name>
    <dbReference type="NCBI Taxonomy" id="274592"/>
    <lineage>
        <taxon>Bacteria</taxon>
        <taxon>Pseudomonadati</taxon>
        <taxon>Pseudomonadota</taxon>
        <taxon>Alphaproteobacteria</taxon>
        <taxon>Hyphomicrobiales</taxon>
        <taxon>Rhizobiaceae</taxon>
        <taxon>Hoeflea</taxon>
    </lineage>
</organism>
<dbReference type="PRINTS" id="PR00111">
    <property type="entry name" value="ABHYDROLASE"/>
</dbReference>
<name>A0A317PDH8_9HYPH</name>
<dbReference type="InterPro" id="IPR029058">
    <property type="entry name" value="AB_hydrolase_fold"/>
</dbReference>
<dbReference type="Pfam" id="PF00561">
    <property type="entry name" value="Abhydrolase_1"/>
    <property type="match status" value="1"/>
</dbReference>
<dbReference type="Proteomes" id="UP000246352">
    <property type="component" value="Unassembled WGS sequence"/>
</dbReference>
<protein>
    <submittedName>
        <fullName evidence="2">Pimeloyl-ACP methyl ester carboxylesterase</fullName>
    </submittedName>
</protein>
<dbReference type="InterPro" id="IPR050228">
    <property type="entry name" value="Carboxylesterase_BioH"/>
</dbReference>
<dbReference type="PANTHER" id="PTHR43194:SF2">
    <property type="entry name" value="PEROXISOMAL MEMBRANE PROTEIN LPX1"/>
    <property type="match status" value="1"/>
</dbReference>
<gene>
    <name evidence="2" type="ORF">DFR52_107156</name>
</gene>
<dbReference type="PANTHER" id="PTHR43194">
    <property type="entry name" value="HYDROLASE ALPHA/BETA FOLD FAMILY"/>
    <property type="match status" value="1"/>
</dbReference>
<evidence type="ECO:0000313" key="2">
    <source>
        <dbReference type="EMBL" id="PWV97242.1"/>
    </source>
</evidence>
<dbReference type="Gene3D" id="3.40.50.1820">
    <property type="entry name" value="alpha/beta hydrolase"/>
    <property type="match status" value="1"/>
</dbReference>
<accession>A0A317PDH8</accession>
<dbReference type="OrthoDB" id="9815441at2"/>
<keyword evidence="3" id="KW-1185">Reference proteome</keyword>
<comment type="caution">
    <text evidence="2">The sequence shown here is derived from an EMBL/GenBank/DDBJ whole genome shotgun (WGS) entry which is preliminary data.</text>
</comment>
<dbReference type="SUPFAM" id="SSF53474">
    <property type="entry name" value="alpha/beta-Hydrolases"/>
    <property type="match status" value="1"/>
</dbReference>
<reference evidence="2 3" key="1">
    <citation type="submission" date="2018-05" db="EMBL/GenBank/DDBJ databases">
        <title>Genomic Encyclopedia of Type Strains, Phase IV (KMG-IV): sequencing the most valuable type-strain genomes for metagenomic binning, comparative biology and taxonomic classification.</title>
        <authorList>
            <person name="Goeker M."/>
        </authorList>
    </citation>
    <scope>NUCLEOTIDE SEQUENCE [LARGE SCALE GENOMIC DNA]</scope>
    <source>
        <strain evidence="2 3">DSM 16791</strain>
    </source>
</reference>
<dbReference type="AlphaFoldDB" id="A0A317PDH8"/>
<feature type="domain" description="AB hydrolase-1" evidence="1">
    <location>
        <begin position="58"/>
        <end position="293"/>
    </location>
</feature>
<dbReference type="RefSeq" id="WP_110034298.1">
    <property type="nucleotide sequence ID" value="NZ_QGTR01000007.1"/>
</dbReference>
<sequence>MIILLSLLFMLMAALFVFTRLKVRQIEARYPPIGRMVDVGGYALHVVHVAAPAGADLPPLVFVHGASGNLRDQMAAFLKPLAGRAEMLFVDRPGHGYSERGGSDNDTPGGQARSIAAAMRKLGIDRAILVGHSFGGAITASFALEEPEMTAGLVFLAPATHPWPGGLAWYYGLTATPVIGQIFANTLALPAGLMALQTGVKCVFAPNPLPASYLEETAPALVLRPGEFRANAIDVDGLKAYVAGVASRYTEIAAPTVIITGDSDPVVLADIHSTGLDRDIADSELVWVENMGHKPDYVATDLAIAAIEKVAGRPRDLQAMARAVGRRIAADDVRCGPAAKAGFRNS</sequence>
<evidence type="ECO:0000313" key="3">
    <source>
        <dbReference type="Proteomes" id="UP000246352"/>
    </source>
</evidence>
<dbReference type="EMBL" id="QGTR01000007">
    <property type="protein sequence ID" value="PWV97242.1"/>
    <property type="molecule type" value="Genomic_DNA"/>
</dbReference>
<proteinExistence type="predicted"/>
<evidence type="ECO:0000259" key="1">
    <source>
        <dbReference type="Pfam" id="PF00561"/>
    </source>
</evidence>